<organism evidence="11">
    <name type="scientific">Pinus taeda</name>
    <name type="common">Loblolly pine</name>
    <dbReference type="NCBI Taxonomy" id="3352"/>
    <lineage>
        <taxon>Eukaryota</taxon>
        <taxon>Viridiplantae</taxon>
        <taxon>Streptophyta</taxon>
        <taxon>Embryophyta</taxon>
        <taxon>Tracheophyta</taxon>
        <taxon>Spermatophyta</taxon>
        <taxon>Pinopsida</taxon>
        <taxon>Pinidae</taxon>
        <taxon>Conifers I</taxon>
        <taxon>Pinales</taxon>
        <taxon>Pinaceae</taxon>
        <taxon>Pinus</taxon>
        <taxon>Pinus subgen. Pinus</taxon>
    </lineage>
</organism>
<dbReference type="EMBL" id="FJ071339">
    <property type="protein sequence ID" value="AFG65746.1"/>
    <property type="molecule type" value="Genomic_DNA"/>
</dbReference>
<evidence type="ECO:0000313" key="7">
    <source>
        <dbReference type="EMBL" id="AFG65738.1"/>
    </source>
</evidence>
<dbReference type="EMBL" id="FJ071336">
    <property type="protein sequence ID" value="AFG65738.1"/>
    <property type="molecule type" value="Genomic_DNA"/>
</dbReference>
<dbReference type="EMBL" id="FJ071331">
    <property type="protein sequence ID" value="AFG65733.1"/>
    <property type="molecule type" value="Genomic_DNA"/>
</dbReference>
<evidence type="ECO:0000313" key="10">
    <source>
        <dbReference type="EMBL" id="AFG65741.1"/>
    </source>
</evidence>
<evidence type="ECO:0000313" key="9">
    <source>
        <dbReference type="EMBL" id="AFG65740.1"/>
    </source>
</evidence>
<dbReference type="PANTHER" id="PTHR33785">
    <property type="entry name" value="OS06G0550800 PROTEIN"/>
    <property type="match status" value="1"/>
</dbReference>
<feature type="non-terminal residue" evidence="11">
    <location>
        <position position="1"/>
    </location>
</feature>
<dbReference type="EMBL" id="FJ071343">
    <property type="protein sequence ID" value="AFG65739.1"/>
    <property type="molecule type" value="Genomic_DNA"/>
</dbReference>
<name>H9WUP9_PINTA</name>
<sequence length="141" mass="16159">ERRQGKSAAQHMCLHMPQPSSLPKLETVSRRKRVMQKESKGSPKSRVDLELQELKGLMELGFEFRRDHLTPRLLSLLPGLKRLADHENSSKNLGFQESPLENWELPNPNAADVDMKKHLKLWARSVASKLKRNCDPIKTSV</sequence>
<evidence type="ECO:0000313" key="5">
    <source>
        <dbReference type="EMBL" id="AFG65736.1"/>
    </source>
</evidence>
<dbReference type="Pfam" id="PF07939">
    <property type="entry name" value="DUF1685"/>
    <property type="match status" value="1"/>
</dbReference>
<dbReference type="EMBL" id="FJ071334">
    <property type="protein sequence ID" value="AFG65745.1"/>
    <property type="molecule type" value="Genomic_DNA"/>
</dbReference>
<dbReference type="EMBL" id="FJ071333">
    <property type="protein sequence ID" value="AFG65744.1"/>
    <property type="molecule type" value="Genomic_DNA"/>
</dbReference>
<gene>
    <name evidence="11" type="ORF">0_3683_01</name>
</gene>
<dbReference type="EMBL" id="FJ071346">
    <property type="protein sequence ID" value="AFG65736.1"/>
    <property type="molecule type" value="Genomic_DNA"/>
</dbReference>
<evidence type="ECO:0000256" key="1">
    <source>
        <dbReference type="SAM" id="MobiDB-lite"/>
    </source>
</evidence>
<dbReference type="EMBL" id="FJ071332">
    <property type="protein sequence ID" value="AFG65747.1"/>
    <property type="molecule type" value="Genomic_DNA"/>
</dbReference>
<dbReference type="EMBL" id="FJ071344">
    <property type="protein sequence ID" value="AFG65734.1"/>
    <property type="molecule type" value="Genomic_DNA"/>
</dbReference>
<evidence type="ECO:0000313" key="2">
    <source>
        <dbReference type="EMBL" id="AFG65733.1"/>
    </source>
</evidence>
<dbReference type="EMBL" id="FJ071338">
    <property type="protein sequence ID" value="AFG65735.1"/>
    <property type="molecule type" value="Genomic_DNA"/>
</dbReference>
<accession>H9WUP9</accession>
<dbReference type="PANTHER" id="PTHR33785:SF2">
    <property type="entry name" value="DUF1685 DOMAIN-CONTAINING PROTEIN"/>
    <property type="match status" value="1"/>
</dbReference>
<feature type="region of interest" description="Disordered" evidence="1">
    <location>
        <begin position="1"/>
        <end position="46"/>
    </location>
</feature>
<feature type="non-terminal residue" evidence="11">
    <location>
        <position position="141"/>
    </location>
</feature>
<evidence type="ECO:0000313" key="8">
    <source>
        <dbReference type="EMBL" id="AFG65739.1"/>
    </source>
</evidence>
<evidence type="ECO:0000313" key="16">
    <source>
        <dbReference type="EMBL" id="AFG65747.1"/>
    </source>
</evidence>
<proteinExistence type="predicted"/>
<evidence type="ECO:0000313" key="3">
    <source>
        <dbReference type="EMBL" id="AFG65734.1"/>
    </source>
</evidence>
<evidence type="ECO:0000313" key="18">
    <source>
        <dbReference type="EMBL" id="AFG65749.1"/>
    </source>
</evidence>
<feature type="compositionally biased region" description="Basic and acidic residues" evidence="1">
    <location>
        <begin position="35"/>
        <end position="46"/>
    </location>
</feature>
<dbReference type="EMBL" id="FJ071341">
    <property type="protein sequence ID" value="AFG65748.1"/>
    <property type="molecule type" value="Genomic_DNA"/>
</dbReference>
<reference evidence="11" key="1">
    <citation type="submission" date="2008-08" db="EMBL/GenBank/DDBJ databases">
        <title>Nucleotide Diversity and Divergence in the Loblolly Pine Gene Space.</title>
        <authorList>
            <person name="Neale D.B."/>
            <person name="Wegrzyn J.L."/>
            <person name="Lee J.M."/>
            <person name="Eckert A.J."/>
            <person name="Liechty J.D."/>
            <person name="Stevens K.A."/>
            <person name="Langley C.H."/>
        </authorList>
    </citation>
    <scope>NUCLEOTIDE SEQUENCE</scope>
    <source>
        <strain evidence="10">4712</strain>
        <strain evidence="3">4713</strain>
        <strain evidence="2">4714</strain>
        <strain evidence="17">4715</strain>
        <strain evidence="16">4716</strain>
        <strain evidence="15">4717</strain>
        <strain evidence="14">4718</strain>
        <strain evidence="5">4720</strain>
        <strain evidence="9">4721</strain>
        <strain evidence="8">4722</strain>
        <strain evidence="13">4723</strain>
        <strain evidence="4">4724</strain>
        <strain evidence="12">4725</strain>
        <strain evidence="6">4726</strain>
        <strain evidence="11">4727</strain>
        <strain evidence="7">4728</strain>
        <strain evidence="18">4729</strain>
        <tissue evidence="11">Megagametophyte</tissue>
    </source>
</reference>
<dbReference type="EMBL" id="FJ071335">
    <property type="protein sequence ID" value="AFG65742.1"/>
    <property type="molecule type" value="Genomic_DNA"/>
</dbReference>
<dbReference type="EMBL" id="FJ071345">
    <property type="protein sequence ID" value="AFG65741.1"/>
    <property type="molecule type" value="Genomic_DNA"/>
</dbReference>
<evidence type="ECO:0000313" key="6">
    <source>
        <dbReference type="EMBL" id="AFG65737.1"/>
    </source>
</evidence>
<evidence type="ECO:0000313" key="4">
    <source>
        <dbReference type="EMBL" id="AFG65735.1"/>
    </source>
</evidence>
<evidence type="ECO:0000313" key="13">
    <source>
        <dbReference type="EMBL" id="AFG65744.1"/>
    </source>
</evidence>
<dbReference type="InterPro" id="IPR012881">
    <property type="entry name" value="DUF1685"/>
</dbReference>
<dbReference type="AlphaFoldDB" id="H9WUP9"/>
<dbReference type="EMBL" id="FJ071330">
    <property type="protein sequence ID" value="AFG65737.1"/>
    <property type="molecule type" value="Genomic_DNA"/>
</dbReference>
<evidence type="ECO:0000313" key="14">
    <source>
        <dbReference type="EMBL" id="AFG65745.1"/>
    </source>
</evidence>
<protein>
    <submittedName>
        <fullName evidence="11">Uncharacterized protein</fullName>
    </submittedName>
</protein>
<evidence type="ECO:0000313" key="17">
    <source>
        <dbReference type="EMBL" id="AFG65748.1"/>
    </source>
</evidence>
<evidence type="ECO:0000313" key="15">
    <source>
        <dbReference type="EMBL" id="AFG65746.1"/>
    </source>
</evidence>
<dbReference type="EMBL" id="FJ071340">
    <property type="protein sequence ID" value="AFG65743.1"/>
    <property type="molecule type" value="Genomic_DNA"/>
</dbReference>
<evidence type="ECO:0000313" key="12">
    <source>
        <dbReference type="EMBL" id="AFG65743.1"/>
    </source>
</evidence>
<dbReference type="EMBL" id="FJ071329">
    <property type="protein sequence ID" value="AFG65740.1"/>
    <property type="molecule type" value="Genomic_DNA"/>
</dbReference>
<evidence type="ECO:0000313" key="11">
    <source>
        <dbReference type="EMBL" id="AFG65742.1"/>
    </source>
</evidence>
<dbReference type="EMBL" id="FJ071337">
    <property type="protein sequence ID" value="AFG65749.1"/>
    <property type="molecule type" value="Genomic_DNA"/>
</dbReference>